<keyword evidence="2 4" id="KW-0413">Isomerase</keyword>
<dbReference type="Proteomes" id="UP000034333">
    <property type="component" value="Unassembled WGS sequence"/>
</dbReference>
<name>A0A0G0JQ82_9BACT</name>
<dbReference type="GO" id="GO:0004476">
    <property type="term" value="F:mannose-6-phosphate isomerase activity"/>
    <property type="evidence" value="ECO:0007669"/>
    <property type="project" value="InterPro"/>
</dbReference>
<dbReference type="GO" id="GO:0005975">
    <property type="term" value="P:carbohydrate metabolic process"/>
    <property type="evidence" value="ECO:0007669"/>
    <property type="project" value="InterPro"/>
</dbReference>
<sequence>MSILNNLNEIKKLDSQNMLGSIELLGAQVKQIWEEGKKLKLPISYKKVKNVVVAGMGGSNLPARIIKSVFRQELKVPVEISNDYLLPEYVNKDTLVILSSYSGSTEEVLVMAKEAAKKKAKIVVVTSGKYLAKMVKAGIPGLVFATNNNPCSSPRMGLGYAILGQLIIFKNCGLIKFGDKDLQTILKTIEKYTNLYGIETKDNLAKRVSLLLKNKAVIFMAGEHLVGSAHVVANQMNENNKRLAVSFAIPELNHHLLEGMKLPASNPKNILTVIFNSDLYDKRIVKRVEVTRNILAQNNIANVEYLLAEATRLGQAFEALIFSSYLSFYGAMLEGLDPTAIPYVDFFKEQLKKK</sequence>
<comment type="caution">
    <text evidence="4">The sequence shown here is derived from an EMBL/GenBank/DDBJ whole genome shotgun (WGS) entry which is preliminary data.</text>
</comment>
<organism evidence="4 5">
    <name type="scientific">Candidatus Magasanikbacteria bacterium GW2011_GWA2_37_8</name>
    <dbReference type="NCBI Taxonomy" id="1619036"/>
    <lineage>
        <taxon>Bacteria</taxon>
        <taxon>Candidatus Magasanikiibacteriota</taxon>
    </lineage>
</organism>
<dbReference type="InterPro" id="IPR001347">
    <property type="entry name" value="SIS_dom"/>
</dbReference>
<dbReference type="Pfam" id="PF01380">
    <property type="entry name" value="SIS"/>
    <property type="match status" value="1"/>
</dbReference>
<dbReference type="PROSITE" id="PS51464">
    <property type="entry name" value="SIS"/>
    <property type="match status" value="1"/>
</dbReference>
<dbReference type="GO" id="GO:0097367">
    <property type="term" value="F:carbohydrate derivative binding"/>
    <property type="evidence" value="ECO:0007669"/>
    <property type="project" value="InterPro"/>
</dbReference>
<dbReference type="GO" id="GO:0004347">
    <property type="term" value="F:glucose-6-phosphate isomerase activity"/>
    <property type="evidence" value="ECO:0007669"/>
    <property type="project" value="InterPro"/>
</dbReference>
<dbReference type="AlphaFoldDB" id="A0A0G0JQ82"/>
<comment type="similarity">
    <text evidence="1">Belongs to the PGI/PMI family.</text>
</comment>
<feature type="domain" description="SIS" evidence="3">
    <location>
        <begin position="41"/>
        <end position="177"/>
    </location>
</feature>
<evidence type="ECO:0000313" key="5">
    <source>
        <dbReference type="Proteomes" id="UP000034333"/>
    </source>
</evidence>
<dbReference type="SUPFAM" id="SSF53697">
    <property type="entry name" value="SIS domain"/>
    <property type="match status" value="1"/>
</dbReference>
<protein>
    <submittedName>
        <fullName evidence="4">Bifunctional phosphoglucose/phosphomannose isomerase</fullName>
    </submittedName>
</protein>
<accession>A0A0G0JQ82</accession>
<dbReference type="Gene3D" id="3.40.50.10490">
    <property type="entry name" value="Glucose-6-phosphate isomerase like protein, domain 1"/>
    <property type="match status" value="2"/>
</dbReference>
<evidence type="ECO:0000256" key="2">
    <source>
        <dbReference type="ARBA" id="ARBA00023235"/>
    </source>
</evidence>
<dbReference type="GO" id="GO:1901135">
    <property type="term" value="P:carbohydrate derivative metabolic process"/>
    <property type="evidence" value="ECO:0007669"/>
    <property type="project" value="InterPro"/>
</dbReference>
<dbReference type="InterPro" id="IPR046348">
    <property type="entry name" value="SIS_dom_sf"/>
</dbReference>
<dbReference type="Pfam" id="PF10432">
    <property type="entry name" value="bact-PGI_C"/>
    <property type="match status" value="1"/>
</dbReference>
<dbReference type="EMBL" id="LBTN01000042">
    <property type="protein sequence ID" value="KKQ39064.1"/>
    <property type="molecule type" value="Genomic_DNA"/>
</dbReference>
<gene>
    <name evidence="4" type="ORF">US58_C0042G0004</name>
</gene>
<proteinExistence type="inferred from homology"/>
<dbReference type="InterPro" id="IPR019490">
    <property type="entry name" value="Glu6P/Mann6P_isomerase_C"/>
</dbReference>
<reference evidence="4 5" key="1">
    <citation type="journal article" date="2015" name="Nature">
        <title>rRNA introns, odd ribosomes, and small enigmatic genomes across a large radiation of phyla.</title>
        <authorList>
            <person name="Brown C.T."/>
            <person name="Hug L.A."/>
            <person name="Thomas B.C."/>
            <person name="Sharon I."/>
            <person name="Castelle C.J."/>
            <person name="Singh A."/>
            <person name="Wilkins M.J."/>
            <person name="Williams K.H."/>
            <person name="Banfield J.F."/>
        </authorList>
    </citation>
    <scope>NUCLEOTIDE SEQUENCE [LARGE SCALE GENOMIC DNA]</scope>
</reference>
<evidence type="ECO:0000313" key="4">
    <source>
        <dbReference type="EMBL" id="KKQ39064.1"/>
    </source>
</evidence>
<evidence type="ECO:0000256" key="1">
    <source>
        <dbReference type="ARBA" id="ARBA00010523"/>
    </source>
</evidence>
<evidence type="ECO:0000259" key="3">
    <source>
        <dbReference type="PROSITE" id="PS51464"/>
    </source>
</evidence>
<dbReference type="STRING" id="1619036.US58_C0042G0004"/>